<protein>
    <recommendedName>
        <fullName evidence="3">Serine protease</fullName>
    </recommendedName>
</protein>
<dbReference type="InterPro" id="IPR009003">
    <property type="entry name" value="Peptidase_S1_PA"/>
</dbReference>
<comment type="caution">
    <text evidence="1">The sequence shown here is derived from an EMBL/GenBank/DDBJ whole genome shotgun (WGS) entry which is preliminary data.</text>
</comment>
<dbReference type="PANTHER" id="PTHR43019:SF23">
    <property type="entry name" value="PROTEASE DO-LIKE 5, CHLOROPLASTIC"/>
    <property type="match status" value="1"/>
</dbReference>
<reference evidence="1 2" key="1">
    <citation type="submission" date="2018-03" db="EMBL/GenBank/DDBJ databases">
        <title>Genome sequence of the symbiotic type strain Mesorhizobium helmanticense CSLC115NT isolated from Lotus corniculatus nodules.</title>
        <authorList>
            <person name="Sannazzaro A.I."/>
            <person name="Torres Tejerizo G.A."/>
            <person name="Dip D."/>
            <person name="Caballero M."/>
            <person name="Pistorio M."/>
            <person name="Estrella M.J."/>
        </authorList>
    </citation>
    <scope>NUCLEOTIDE SEQUENCE [LARGE SCALE GENOMIC DNA]</scope>
    <source>
        <strain evidence="1 2">CSLC115N</strain>
    </source>
</reference>
<evidence type="ECO:0008006" key="3">
    <source>
        <dbReference type="Google" id="ProtNLM"/>
    </source>
</evidence>
<dbReference type="RefSeq" id="WP_107647816.1">
    <property type="nucleotide sequence ID" value="NZ_PZJX01000006.1"/>
</dbReference>
<evidence type="ECO:0000313" key="1">
    <source>
        <dbReference type="EMBL" id="PTE11766.1"/>
    </source>
</evidence>
<dbReference type="OrthoDB" id="7338723at2"/>
<sequence length="382" mass="41370">MSIGGGEVFNMRECSALHHLAVALRRAAIRRGCAFIAVIACVTTSSAQSDIDLNRCLVTNHLRSVALVETRYLNPEGSEALVTGTGFLISQDGFLLTTARVAGVSEHPARANEAVQSNLRIEVRVGGAGAIPLSAILVSWDEQLDIALLKLPKRQTEWPVMPISFEVNPEPGADIYALGFATLGSFVVVEGAVIDTSAQIEGRLRPMLQTNLSVQPGMSGSPAFDELGTVIGLVASSFDLEPGLSFVVTNTFMRDILSKANVRPVEAGPCHGPDSKDGATDVGVIPECRDPSHGVESWGVQETNSRWSDWRRGGSNPSAWCDELKGRLAERYNAPVFDVLESAEKVRDRSPPFRLIEYQYFCSLRVRSNPTYVLARSQACIK</sequence>
<gene>
    <name evidence="1" type="ORF">C9427_03490</name>
</gene>
<proteinExistence type="predicted"/>
<organism evidence="1 2">
    <name type="scientific">Mesorhizobium helmanticense</name>
    <dbReference type="NCBI Taxonomy" id="1776423"/>
    <lineage>
        <taxon>Bacteria</taxon>
        <taxon>Pseudomonadati</taxon>
        <taxon>Pseudomonadota</taxon>
        <taxon>Alphaproteobacteria</taxon>
        <taxon>Hyphomicrobiales</taxon>
        <taxon>Phyllobacteriaceae</taxon>
        <taxon>Mesorhizobium</taxon>
    </lineage>
</organism>
<dbReference type="Gene3D" id="2.40.10.120">
    <property type="match status" value="1"/>
</dbReference>
<name>A0A2T4J1I6_9HYPH</name>
<evidence type="ECO:0000313" key="2">
    <source>
        <dbReference type="Proteomes" id="UP000240259"/>
    </source>
</evidence>
<dbReference type="AlphaFoldDB" id="A0A2T4J1I6"/>
<dbReference type="PANTHER" id="PTHR43019">
    <property type="entry name" value="SERINE ENDOPROTEASE DEGS"/>
    <property type="match status" value="1"/>
</dbReference>
<dbReference type="Pfam" id="PF13365">
    <property type="entry name" value="Trypsin_2"/>
    <property type="match status" value="1"/>
</dbReference>
<keyword evidence="2" id="KW-1185">Reference proteome</keyword>
<dbReference type="SUPFAM" id="SSF50494">
    <property type="entry name" value="Trypsin-like serine proteases"/>
    <property type="match status" value="1"/>
</dbReference>
<accession>A0A2T4J1I6</accession>
<dbReference type="Proteomes" id="UP000240259">
    <property type="component" value="Unassembled WGS sequence"/>
</dbReference>
<dbReference type="EMBL" id="PZJX01000006">
    <property type="protein sequence ID" value="PTE11766.1"/>
    <property type="molecule type" value="Genomic_DNA"/>
</dbReference>